<organism evidence="1 2">
    <name type="scientific">Artomyces pyxidatus</name>
    <dbReference type="NCBI Taxonomy" id="48021"/>
    <lineage>
        <taxon>Eukaryota</taxon>
        <taxon>Fungi</taxon>
        <taxon>Dikarya</taxon>
        <taxon>Basidiomycota</taxon>
        <taxon>Agaricomycotina</taxon>
        <taxon>Agaricomycetes</taxon>
        <taxon>Russulales</taxon>
        <taxon>Auriscalpiaceae</taxon>
        <taxon>Artomyces</taxon>
    </lineage>
</organism>
<reference evidence="1" key="1">
    <citation type="submission" date="2021-03" db="EMBL/GenBank/DDBJ databases">
        <authorList>
            <consortium name="DOE Joint Genome Institute"/>
            <person name="Ahrendt S."/>
            <person name="Looney B.P."/>
            <person name="Miyauchi S."/>
            <person name="Morin E."/>
            <person name="Drula E."/>
            <person name="Courty P.E."/>
            <person name="Chicoki N."/>
            <person name="Fauchery L."/>
            <person name="Kohler A."/>
            <person name="Kuo A."/>
            <person name="Labutti K."/>
            <person name="Pangilinan J."/>
            <person name="Lipzen A."/>
            <person name="Riley R."/>
            <person name="Andreopoulos W."/>
            <person name="He G."/>
            <person name="Johnson J."/>
            <person name="Barry K.W."/>
            <person name="Grigoriev I.V."/>
            <person name="Nagy L."/>
            <person name="Hibbett D."/>
            <person name="Henrissat B."/>
            <person name="Matheny P.B."/>
            <person name="Labbe J."/>
            <person name="Martin F."/>
        </authorList>
    </citation>
    <scope>NUCLEOTIDE SEQUENCE</scope>
    <source>
        <strain evidence="1">HHB10654</strain>
    </source>
</reference>
<reference evidence="1" key="2">
    <citation type="journal article" date="2022" name="New Phytol.">
        <title>Evolutionary transition to the ectomycorrhizal habit in the genomes of a hyperdiverse lineage of mushroom-forming fungi.</title>
        <authorList>
            <person name="Looney B."/>
            <person name="Miyauchi S."/>
            <person name="Morin E."/>
            <person name="Drula E."/>
            <person name="Courty P.E."/>
            <person name="Kohler A."/>
            <person name="Kuo A."/>
            <person name="LaButti K."/>
            <person name="Pangilinan J."/>
            <person name="Lipzen A."/>
            <person name="Riley R."/>
            <person name="Andreopoulos W."/>
            <person name="He G."/>
            <person name="Johnson J."/>
            <person name="Nolan M."/>
            <person name="Tritt A."/>
            <person name="Barry K.W."/>
            <person name="Grigoriev I.V."/>
            <person name="Nagy L.G."/>
            <person name="Hibbett D."/>
            <person name="Henrissat B."/>
            <person name="Matheny P.B."/>
            <person name="Labbe J."/>
            <person name="Martin F.M."/>
        </authorList>
    </citation>
    <scope>NUCLEOTIDE SEQUENCE</scope>
    <source>
        <strain evidence="1">HHB10654</strain>
    </source>
</reference>
<proteinExistence type="predicted"/>
<dbReference type="Proteomes" id="UP000814140">
    <property type="component" value="Unassembled WGS sequence"/>
</dbReference>
<dbReference type="EMBL" id="MU277219">
    <property type="protein sequence ID" value="KAI0060479.1"/>
    <property type="molecule type" value="Genomic_DNA"/>
</dbReference>
<keyword evidence="2" id="KW-1185">Reference proteome</keyword>
<protein>
    <submittedName>
        <fullName evidence="1">Uncharacterized protein</fullName>
    </submittedName>
</protein>
<evidence type="ECO:0000313" key="1">
    <source>
        <dbReference type="EMBL" id="KAI0060479.1"/>
    </source>
</evidence>
<gene>
    <name evidence="1" type="ORF">BV25DRAFT_1839740</name>
</gene>
<evidence type="ECO:0000313" key="2">
    <source>
        <dbReference type="Proteomes" id="UP000814140"/>
    </source>
</evidence>
<sequence length="1919" mass="208815">MDLDPSLAASFVIDSDFGAELVNVVPSISSEGVAVNLDPSPAASTTEVTERPSESSMDAAAVMVESDVTAEPGNAIPSLPSVGIAIDSRLEPSLAASTAEPPLDPVMNVQHGSQPSSLVYAAGSQLDPSLEAFGDEPGVAAKPATSSLLTAELSKPVTVPLLTLVPPPSAVPVLESRLDTAVIAPAASKEVQPATLFDLFPTKPFQGFRFGSSTSGSDERKSNMVAGPSNVSRHIPEADHTRPTQRHVHFPDELQGQGRAIPNIPPPRGPETAIPVHVELGQANLRPALQQETETPAQYFPSMPPLPSVPGSPQPFSHAQYAPASYHPGTLSAPPPLNLQTGPPHRELRNAPSLPQHQSHGGQPGTPQHPQQLSAPAVPHGSDQPAPLRPLVSVPMDVDVTSRNRLPQTFQPEITDISTREPNAMHIDVEDVKDPVMPKSAQSSLGSYHDSDSSRNPLPQPELESKEPSMHQSAQPSIIVPIEVELTRDNPSASGSAVQQPPTAPQQFLAAQPNQPPTVPWAHHFAYTVPPAPQQLRGHDPLRSVLQQSTYAVPTSLHSQQARSNPAPSDVVSASSMPTPLHPYAAQQPVHTAPPPWEQPRGLPHDSPGSRLQQSPVHTAPPPWEQPRGQAFDSSGSRLQSVPAAPAPLQSQPPPLSASWVAPQPAHTAPPSWEQSHGQAFDSSGSRLQESAQVAPMPPLQSQQAQLEPVPSAPAMPMAPQFDQANSNPQAAQPELAYATSQHMRAHPNEPSGPPQSSAHVPAPLQPAQPNLEPTAQQSSHAPPSPQKTTSQWFASESPLGHHQGSGPSMPPQQQTNGGHLPSESRRTAVESGEAASMDIDEQEAQTQDRPNESTPAPPPPSTGAQVTDPPAGPEQASKPETRVRPEEEATQRQNRHDDSSSAAPQPGAQTTSPPQPPEQKTQPDIVPMDIDDSGGGQTTENVHEPVEARLQMLETGMKTLGKKIDSLMAHNGSDPSAAYGSASNFSPPSTAKSRSPDEDTANPKVPDAQTANSHTTSDPLLRPMTPNPKPSRSTTPNMPKSRSTTPNPGTSKRTRRTVHGFIEGQSAVNPRAEDQVKLQANVRQFALFLMERKDHHSPFPPLPTDEELEAFAKFGAGGPALNPFRVDLLGVQRSVWNRALAVLFAKAFIASGEYGAENDVDTETIVAETFLVHIKSLKGQYNDFIKAQKSGGGKKRTPAQIANGHLSRRKDIWARRLSAALRCGLDYAVEILEVMQQAGMSDDESDHEGGRRGGVRRYAIVNYDWRAPEISIWLRMLDLLQLEGKFREDGSATGGNWPRFRFPSSRSTPGTAIAGLPRNFYNPVWLAKLSADVIAELKMKPVVDLRFSDELRRRAARYIHVESGKVARCAPDQVDLAELEHWLLTGRAFDIPKASLFPSLFAVFGMIQVSIFATTFYEPVVDLELDTSNSRLIIFETELGQYHLFICGGPEKEIFLSIDTSESWKVLRKTDATMTLDIVLVGMSCYRIQLESKKAFDKLCATLAILKGDASYPIPSLMLRQHVVDIVRQWDVRWQEDPQLALSEIGWLTATFALFEGVDETEEKSNPEGEKGHVDTDIWVISRIIEFVIIDAGRILPVPHIYTSPSNLRKMNFVYWLYTFMHPLPFALGLYAFYATAVSSPSSLASTRIPMAATMADYSLTPCCDDLIDIRVAIEDLLTTVAGSELTLRLHLFDELQSILANFQKESVILETIRAKSDSGFDRIYEANAHLGDALSQYSLGSFGRMLCTFQSFSGASFCQSTIRVAAAFTFFTDTVRASIEELYALFDAMHTLDQGVLASRMSVIRLDLATEHRRVLEFKRELLGTFWSLIGGRKKAMALASHREDVINIVRLRHMQVVFYRIALEERLETIEREADEVISLVDSLRSKPFTLVAKRQALFKAVQRLVERMMSLKSRA</sequence>
<comment type="caution">
    <text evidence="1">The sequence shown here is derived from an EMBL/GenBank/DDBJ whole genome shotgun (WGS) entry which is preliminary data.</text>
</comment>
<name>A0ACB8SVS3_9AGAM</name>
<accession>A0ACB8SVS3</accession>